<dbReference type="OrthoDB" id="497541at2759"/>
<dbReference type="InterPro" id="IPR021848">
    <property type="entry name" value="HODM_asu-like"/>
</dbReference>
<feature type="region of interest" description="Disordered" evidence="1">
    <location>
        <begin position="27"/>
        <end position="56"/>
    </location>
</feature>
<keyword evidence="3" id="KW-1185">Reference proteome</keyword>
<gene>
    <name evidence="2" type="ORF">DFP72DRAFT_1145461</name>
</gene>
<proteinExistence type="predicted"/>
<dbReference type="EMBL" id="JACGCI010000007">
    <property type="protein sequence ID" value="KAF6762893.1"/>
    <property type="molecule type" value="Genomic_DNA"/>
</dbReference>
<sequence length="450" mass="50068">MVALGLATVGIYATYHHRSSFALYARREGESTPQNPRSAAAQAAGPGSSGKGSMKDRGFGEWTPERFVYPDFEPCLKPLSEIAPLLNRPWRSGTYHLTMGIRSMPWESWIELDRNFERYHRIRKRRIETRGDKVVRVLTDAHNPDVVKGGGLAAVELVHELAEYLSRRYPTTFRVTSRHVLGGRRSTGEDAGGASLSPQEDRNEFCDWGWGGAPPIRTIQVGPTGEVHELPLHVKDGERAPERALEIAALLISDDLAIMIEGNDGKYYFQAGAILVAGFWRLEDKIGMPLEEIHTSGDVPFYREKLETSMARFFRRLGTDKPVMRNNYFMQVVPEEGSADETDPEELAWGTTTHGLEDELGTVPLPEHAEGAVAVERMRVRTERQTLRRLGTSGAVVFTIRTYTEPVTGLGDGDGRRLAEGMRAWPAAVRAYKGADRGGWISSALGYLET</sequence>
<evidence type="ECO:0000313" key="2">
    <source>
        <dbReference type="EMBL" id="KAF6762893.1"/>
    </source>
</evidence>
<evidence type="ECO:0000256" key="1">
    <source>
        <dbReference type="SAM" id="MobiDB-lite"/>
    </source>
</evidence>
<comment type="caution">
    <text evidence="2">The sequence shown here is derived from an EMBL/GenBank/DDBJ whole genome shotgun (WGS) entry which is preliminary data.</text>
</comment>
<evidence type="ECO:0000313" key="3">
    <source>
        <dbReference type="Proteomes" id="UP000521943"/>
    </source>
</evidence>
<reference evidence="2 3" key="1">
    <citation type="submission" date="2020-07" db="EMBL/GenBank/DDBJ databases">
        <title>Comparative genomics of pyrophilous fungi reveals a link between fire events and developmental genes.</title>
        <authorList>
            <consortium name="DOE Joint Genome Institute"/>
            <person name="Steindorff A.S."/>
            <person name="Carver A."/>
            <person name="Calhoun S."/>
            <person name="Stillman K."/>
            <person name="Liu H."/>
            <person name="Lipzen A."/>
            <person name="Pangilinan J."/>
            <person name="Labutti K."/>
            <person name="Bruns T.D."/>
            <person name="Grigoriev I.V."/>
        </authorList>
    </citation>
    <scope>NUCLEOTIDE SEQUENCE [LARGE SCALE GENOMIC DNA]</scope>
    <source>
        <strain evidence="2 3">CBS 144469</strain>
    </source>
</reference>
<dbReference type="Proteomes" id="UP000521943">
    <property type="component" value="Unassembled WGS sequence"/>
</dbReference>
<accession>A0A8H6IEN2</accession>
<dbReference type="Pfam" id="PF11927">
    <property type="entry name" value="HODM_asu-like"/>
    <property type="match status" value="1"/>
</dbReference>
<evidence type="ECO:0008006" key="4">
    <source>
        <dbReference type="Google" id="ProtNLM"/>
    </source>
</evidence>
<protein>
    <recommendedName>
        <fullName evidence="4">DUF3445 domain-containing protein</fullName>
    </recommendedName>
</protein>
<name>A0A8H6IEN2_9AGAR</name>
<dbReference type="AlphaFoldDB" id="A0A8H6IEN2"/>
<organism evidence="2 3">
    <name type="scientific">Ephemerocybe angulata</name>
    <dbReference type="NCBI Taxonomy" id="980116"/>
    <lineage>
        <taxon>Eukaryota</taxon>
        <taxon>Fungi</taxon>
        <taxon>Dikarya</taxon>
        <taxon>Basidiomycota</taxon>
        <taxon>Agaricomycotina</taxon>
        <taxon>Agaricomycetes</taxon>
        <taxon>Agaricomycetidae</taxon>
        <taxon>Agaricales</taxon>
        <taxon>Agaricineae</taxon>
        <taxon>Psathyrellaceae</taxon>
        <taxon>Ephemerocybe</taxon>
    </lineage>
</organism>